<feature type="transmembrane region" description="Helical" evidence="1">
    <location>
        <begin position="29"/>
        <end position="49"/>
    </location>
</feature>
<evidence type="ECO:0000313" key="3">
    <source>
        <dbReference type="Proteomes" id="UP000092460"/>
    </source>
</evidence>
<keyword evidence="1" id="KW-1133">Transmembrane helix</keyword>
<reference evidence="2" key="2">
    <citation type="submission" date="2020-05" db="UniProtKB">
        <authorList>
            <consortium name="EnsemblMetazoa"/>
        </authorList>
    </citation>
    <scope>IDENTIFICATION</scope>
    <source>
        <strain evidence="2">IAEA</strain>
    </source>
</reference>
<dbReference type="VEuPathDB" id="VectorBase:GPPI029744"/>
<evidence type="ECO:0000313" key="2">
    <source>
        <dbReference type="EnsemblMetazoa" id="GPPI029744-PA"/>
    </source>
</evidence>
<dbReference type="Proteomes" id="UP000092460">
    <property type="component" value="Unassembled WGS sequence"/>
</dbReference>
<organism evidence="2 3">
    <name type="scientific">Glossina palpalis gambiensis</name>
    <dbReference type="NCBI Taxonomy" id="67801"/>
    <lineage>
        <taxon>Eukaryota</taxon>
        <taxon>Metazoa</taxon>
        <taxon>Ecdysozoa</taxon>
        <taxon>Arthropoda</taxon>
        <taxon>Hexapoda</taxon>
        <taxon>Insecta</taxon>
        <taxon>Pterygota</taxon>
        <taxon>Neoptera</taxon>
        <taxon>Endopterygota</taxon>
        <taxon>Diptera</taxon>
        <taxon>Brachycera</taxon>
        <taxon>Muscomorpha</taxon>
        <taxon>Hippoboscoidea</taxon>
        <taxon>Glossinidae</taxon>
        <taxon>Glossina</taxon>
    </lineage>
</organism>
<keyword evidence="3" id="KW-1185">Reference proteome</keyword>
<dbReference type="EMBL" id="JXJN01014089">
    <property type="status" value="NOT_ANNOTATED_CDS"/>
    <property type="molecule type" value="Genomic_DNA"/>
</dbReference>
<keyword evidence="1" id="KW-0472">Membrane</keyword>
<accession>A0A1B0BGZ2</accession>
<name>A0A1B0BGZ2_9MUSC</name>
<evidence type="ECO:0000256" key="1">
    <source>
        <dbReference type="SAM" id="Phobius"/>
    </source>
</evidence>
<proteinExistence type="predicted"/>
<feature type="transmembrane region" description="Helical" evidence="1">
    <location>
        <begin position="56"/>
        <end position="76"/>
    </location>
</feature>
<sequence>MIAQILAAIPLVVFRWNRSCDYQALMTGVHAHLGLIVVIIYWWTLVYLIRRPFEACMVTIVYMLCFLTVVLTPQLYGVAKSKVGDIKSTMSLKDFREQIQSRPITIQSRSQLRQASEASHQSMSLDLEIFVRRA</sequence>
<reference evidence="3" key="1">
    <citation type="submission" date="2015-01" db="EMBL/GenBank/DDBJ databases">
        <authorList>
            <person name="Aksoy S."/>
            <person name="Warren W."/>
            <person name="Wilson R.K."/>
        </authorList>
    </citation>
    <scope>NUCLEOTIDE SEQUENCE [LARGE SCALE GENOMIC DNA]</scope>
    <source>
        <strain evidence="3">IAEA</strain>
    </source>
</reference>
<dbReference type="AlphaFoldDB" id="A0A1B0BGZ2"/>
<keyword evidence="1" id="KW-0812">Transmembrane</keyword>
<dbReference type="EnsemblMetazoa" id="GPPI029744-RA">
    <property type="protein sequence ID" value="GPPI029744-PA"/>
    <property type="gene ID" value="GPPI029744"/>
</dbReference>
<protein>
    <submittedName>
        <fullName evidence="2">Uncharacterized protein</fullName>
    </submittedName>
</protein>